<dbReference type="EMBL" id="JACICC010000033">
    <property type="protein sequence ID" value="MBB3811647.1"/>
    <property type="molecule type" value="Genomic_DNA"/>
</dbReference>
<dbReference type="AlphaFoldDB" id="A0A7W5Z7L1"/>
<keyword evidence="3" id="KW-1185">Reference proteome</keyword>
<dbReference type="RefSeq" id="WP_052114321.1">
    <property type="nucleotide sequence ID" value="NZ_JACICC010000033.1"/>
</dbReference>
<feature type="region of interest" description="Disordered" evidence="1">
    <location>
        <begin position="125"/>
        <end position="144"/>
    </location>
</feature>
<organism evidence="2 3">
    <name type="scientific">Pseudochelatococcus contaminans</name>
    <dbReference type="NCBI Taxonomy" id="1538103"/>
    <lineage>
        <taxon>Bacteria</taxon>
        <taxon>Pseudomonadati</taxon>
        <taxon>Pseudomonadota</taxon>
        <taxon>Alphaproteobacteria</taxon>
        <taxon>Hyphomicrobiales</taxon>
        <taxon>Chelatococcaceae</taxon>
        <taxon>Pseudochelatococcus</taxon>
    </lineage>
</organism>
<evidence type="ECO:0000313" key="2">
    <source>
        <dbReference type="EMBL" id="MBB3811647.1"/>
    </source>
</evidence>
<reference evidence="2 3" key="1">
    <citation type="submission" date="2020-08" db="EMBL/GenBank/DDBJ databases">
        <title>Genomic Encyclopedia of Type Strains, Phase IV (KMG-IV): sequencing the most valuable type-strain genomes for metagenomic binning, comparative biology and taxonomic classification.</title>
        <authorList>
            <person name="Goeker M."/>
        </authorList>
    </citation>
    <scope>NUCLEOTIDE SEQUENCE [LARGE SCALE GENOMIC DNA]</scope>
    <source>
        <strain evidence="2 3">DSM 28760</strain>
    </source>
</reference>
<comment type="caution">
    <text evidence="2">The sequence shown here is derived from an EMBL/GenBank/DDBJ whole genome shotgun (WGS) entry which is preliminary data.</text>
</comment>
<evidence type="ECO:0000313" key="3">
    <source>
        <dbReference type="Proteomes" id="UP000537592"/>
    </source>
</evidence>
<name>A0A7W5Z7L1_9HYPH</name>
<sequence>MTGRLLRPGHNGGPPLDPSVPHERGRCKNCIHWLARPENEQRAYEMFRVGLSCKRVKRPTGTCDQVLFAGPSSTVFSATTAEFSCRNFEAKPRADRPVGGGFVTIWSNGRVVWQGPEEKIPARFQQEDLDLGDRKARFATGPRP</sequence>
<evidence type="ECO:0000256" key="1">
    <source>
        <dbReference type="SAM" id="MobiDB-lite"/>
    </source>
</evidence>
<dbReference type="Proteomes" id="UP000537592">
    <property type="component" value="Unassembled WGS sequence"/>
</dbReference>
<proteinExistence type="predicted"/>
<accession>A0A7W5Z7L1</accession>
<feature type="region of interest" description="Disordered" evidence="1">
    <location>
        <begin position="1"/>
        <end position="21"/>
    </location>
</feature>
<protein>
    <submittedName>
        <fullName evidence="2">Uncharacterized protein</fullName>
    </submittedName>
</protein>
<gene>
    <name evidence="2" type="ORF">FHS81_003763</name>
</gene>